<feature type="transmembrane region" description="Helical" evidence="1">
    <location>
        <begin position="25"/>
        <end position="46"/>
    </location>
</feature>
<reference evidence="2 3" key="1">
    <citation type="submission" date="2022-10" db="EMBL/GenBank/DDBJ databases">
        <title>Comparative genomic analysis of Cohnella hashimotonis sp. nov., isolated from the International Space Station.</title>
        <authorList>
            <person name="Simpson A."/>
            <person name="Venkateswaran K."/>
        </authorList>
    </citation>
    <scope>NUCLEOTIDE SEQUENCE [LARGE SCALE GENOMIC DNA]</scope>
    <source>
        <strain evidence="2 3">DSM 18997</strain>
    </source>
</reference>
<keyword evidence="3" id="KW-1185">Reference proteome</keyword>
<name>A0A9X4KME7_9BACL</name>
<dbReference type="Proteomes" id="UP001153387">
    <property type="component" value="Unassembled WGS sequence"/>
</dbReference>
<accession>A0A9X4KME7</accession>
<feature type="transmembrane region" description="Helical" evidence="1">
    <location>
        <begin position="82"/>
        <end position="102"/>
    </location>
</feature>
<proteinExistence type="predicted"/>
<sequence>MAFRKLNLDGGNRVYKGTGNRTYKIVILILLLSMMLMDAALLILFLNDYVLFFFNESHVLSLILVHFVILLLFSLSHSWAKAILLISMPIGICVGLGLYLYAHYALPQWSYQHLDSPQHEHSLVFRYRTATLGESRYFFEIYQKSANQLLLRHSRSNDFNFELPYGKKYAGIQNVRWLNESTIVFDVQGVSKTLSLN</sequence>
<dbReference type="AlphaFoldDB" id="A0A9X4KME7"/>
<keyword evidence="1" id="KW-0812">Transmembrane</keyword>
<evidence type="ECO:0000313" key="3">
    <source>
        <dbReference type="Proteomes" id="UP001153387"/>
    </source>
</evidence>
<evidence type="ECO:0000313" key="2">
    <source>
        <dbReference type="EMBL" id="MDG0792225.1"/>
    </source>
</evidence>
<keyword evidence="1" id="KW-1133">Transmembrane helix</keyword>
<keyword evidence="1" id="KW-0472">Membrane</keyword>
<dbReference type="EMBL" id="JAPDHZ010000003">
    <property type="protein sequence ID" value="MDG0792225.1"/>
    <property type="molecule type" value="Genomic_DNA"/>
</dbReference>
<organism evidence="2 3">
    <name type="scientific">Cohnella ginsengisoli</name>
    <dbReference type="NCBI Taxonomy" id="425004"/>
    <lineage>
        <taxon>Bacteria</taxon>
        <taxon>Bacillati</taxon>
        <taxon>Bacillota</taxon>
        <taxon>Bacilli</taxon>
        <taxon>Bacillales</taxon>
        <taxon>Paenibacillaceae</taxon>
        <taxon>Cohnella</taxon>
    </lineage>
</organism>
<evidence type="ECO:0000256" key="1">
    <source>
        <dbReference type="SAM" id="Phobius"/>
    </source>
</evidence>
<dbReference type="RefSeq" id="WP_277566042.1">
    <property type="nucleotide sequence ID" value="NZ_JAPDHZ010000003.1"/>
</dbReference>
<gene>
    <name evidence="2" type="ORF">OMP38_16140</name>
</gene>
<feature type="transmembrane region" description="Helical" evidence="1">
    <location>
        <begin position="58"/>
        <end position="75"/>
    </location>
</feature>
<comment type="caution">
    <text evidence="2">The sequence shown here is derived from an EMBL/GenBank/DDBJ whole genome shotgun (WGS) entry which is preliminary data.</text>
</comment>
<protein>
    <submittedName>
        <fullName evidence="2">Uncharacterized protein</fullName>
    </submittedName>
</protein>